<evidence type="ECO:0000256" key="1">
    <source>
        <dbReference type="ARBA" id="ARBA00001947"/>
    </source>
</evidence>
<keyword evidence="2" id="KW-0456">Lyase</keyword>
<sequence length="326" mass="35285">MRSRPGSLPALPAILHRWDDGRRRQGLIQRNNRKGITMLIDGRALLDVANENNFAVPAFNISDWAMGKGIFEISEEREAPLIVAIHPDEVSHLGHDLLPALIQRAHRSSVPVTIHWDHGGTYEQALTAIQIGFTSVMIDASLLPFEENVAITRRVVESAHAVGLSVEGELGTIGKLDEQAEEGVAVSEITYTEPAEAVEFVERTGVDSLAVAVGTAHGLYPKHVKPELRLDLLQQIKAALPIPLVLHGGSGNPDTEIGQAVKLGINKINISSDIKVVYHHAMRAVLEDAGVREPNAIQPACVAAMKEVAAHKIDLFDAAGKASLYR</sequence>
<protein>
    <submittedName>
        <fullName evidence="2">Fructose-bisphosphate aldolase class II</fullName>
        <ecNumber evidence="2">4.1.2.13</ecNumber>
    </submittedName>
</protein>
<proteinExistence type="predicted"/>
<evidence type="ECO:0000313" key="2">
    <source>
        <dbReference type="EMBL" id="NOV99004.1"/>
    </source>
</evidence>
<name>A0ABX2A8A0_9MICO</name>
<dbReference type="Pfam" id="PF01116">
    <property type="entry name" value="F_bP_aldolase"/>
    <property type="match status" value="1"/>
</dbReference>
<reference evidence="2 3" key="1">
    <citation type="submission" date="2020-05" db="EMBL/GenBank/DDBJ databases">
        <title>Genomic Encyclopedia of Type Strains, Phase III (KMG-III): the genomes of soil and plant-associated and newly described type strains.</title>
        <authorList>
            <person name="Whitman W."/>
        </authorList>
    </citation>
    <scope>NUCLEOTIDE SEQUENCE [LARGE SCALE GENOMIC DNA]</scope>
    <source>
        <strain evidence="2 3">KCTC 19046</strain>
    </source>
</reference>
<comment type="caution">
    <text evidence="2">The sequence shown here is derived from an EMBL/GenBank/DDBJ whole genome shotgun (WGS) entry which is preliminary data.</text>
</comment>
<dbReference type="Gene3D" id="3.20.20.70">
    <property type="entry name" value="Aldolase class I"/>
    <property type="match status" value="1"/>
</dbReference>
<dbReference type="CDD" id="cd00947">
    <property type="entry name" value="TBP_aldolase_IIB"/>
    <property type="match status" value="1"/>
</dbReference>
<evidence type="ECO:0000313" key="3">
    <source>
        <dbReference type="Proteomes" id="UP000757540"/>
    </source>
</evidence>
<dbReference type="NCBIfam" id="TIGR00167">
    <property type="entry name" value="cbbA"/>
    <property type="match status" value="1"/>
</dbReference>
<dbReference type="PANTHER" id="PTHR30304:SF0">
    <property type="entry name" value="D-TAGATOSE-1,6-BISPHOSPHATE ALDOLASE SUBUNIT GATY-RELATED"/>
    <property type="match status" value="1"/>
</dbReference>
<keyword evidence="3" id="KW-1185">Reference proteome</keyword>
<dbReference type="InterPro" id="IPR013785">
    <property type="entry name" value="Aldolase_TIM"/>
</dbReference>
<dbReference type="SUPFAM" id="SSF51569">
    <property type="entry name" value="Aldolase"/>
    <property type="match status" value="1"/>
</dbReference>
<dbReference type="EC" id="4.1.2.13" evidence="2"/>
<comment type="cofactor">
    <cofactor evidence="1">
        <name>Zn(2+)</name>
        <dbReference type="ChEBI" id="CHEBI:29105"/>
    </cofactor>
</comment>
<dbReference type="Proteomes" id="UP000757540">
    <property type="component" value="Unassembled WGS sequence"/>
</dbReference>
<accession>A0ABX2A8A0</accession>
<organism evidence="2 3">
    <name type="scientific">Isoptericola halotolerans</name>
    <dbReference type="NCBI Taxonomy" id="300560"/>
    <lineage>
        <taxon>Bacteria</taxon>
        <taxon>Bacillati</taxon>
        <taxon>Actinomycetota</taxon>
        <taxon>Actinomycetes</taxon>
        <taxon>Micrococcales</taxon>
        <taxon>Promicromonosporaceae</taxon>
        <taxon>Isoptericola</taxon>
    </lineage>
</organism>
<dbReference type="PIRSF" id="PIRSF001359">
    <property type="entry name" value="F_bP_aldolase_II"/>
    <property type="match status" value="1"/>
</dbReference>
<dbReference type="PANTHER" id="PTHR30304">
    <property type="entry name" value="D-TAGATOSE-1,6-BISPHOSPHATE ALDOLASE"/>
    <property type="match status" value="1"/>
</dbReference>
<dbReference type="InterPro" id="IPR000771">
    <property type="entry name" value="FBA_II"/>
</dbReference>
<gene>
    <name evidence="2" type="ORF">HDG69_003606</name>
</gene>
<dbReference type="GO" id="GO:0004332">
    <property type="term" value="F:fructose-bisphosphate aldolase activity"/>
    <property type="evidence" value="ECO:0007669"/>
    <property type="project" value="UniProtKB-EC"/>
</dbReference>
<dbReference type="EMBL" id="JABEZU010000005">
    <property type="protein sequence ID" value="NOV99004.1"/>
    <property type="molecule type" value="Genomic_DNA"/>
</dbReference>
<dbReference type="InterPro" id="IPR050246">
    <property type="entry name" value="Class_II_FBP_aldolase"/>
</dbReference>